<reference evidence="1 2" key="1">
    <citation type="submission" date="2018-06" db="EMBL/GenBank/DDBJ databases">
        <title>Genomic Encyclopedia of Archaeal and Bacterial Type Strains, Phase II (KMG-II): from individual species to whole genera.</title>
        <authorList>
            <person name="Goeker M."/>
        </authorList>
    </citation>
    <scope>NUCLEOTIDE SEQUENCE [LARGE SCALE GENOMIC DNA]</scope>
    <source>
        <strain evidence="1 2">DSM 6779</strain>
    </source>
</reference>
<comment type="caution">
    <text evidence="1">The sequence shown here is derived from an EMBL/GenBank/DDBJ whole genome shotgun (WGS) entry which is preliminary data.</text>
</comment>
<accession>A0A2W7NJH6</accession>
<dbReference type="EMBL" id="QKZK01000003">
    <property type="protein sequence ID" value="PZX20020.1"/>
    <property type="molecule type" value="Genomic_DNA"/>
</dbReference>
<name>A0A2W7NJH6_9BACT</name>
<dbReference type="AlphaFoldDB" id="A0A2W7NJH6"/>
<keyword evidence="2" id="KW-1185">Reference proteome</keyword>
<proteinExistence type="predicted"/>
<sequence length="106" mass="11852">MQAINLCPIGIVKETIEAGHDAERNSETIIELTSQFTQSWIPPKQLSHLNVVYVDTSQSSPTPGIGITTGCVLERDQHSIRLRGEMIPRQARILHLQPFVAPYDVF</sequence>
<evidence type="ECO:0000313" key="2">
    <source>
        <dbReference type="Proteomes" id="UP000249239"/>
    </source>
</evidence>
<gene>
    <name evidence="1" type="ORF">LX69_00471</name>
</gene>
<dbReference type="Proteomes" id="UP000249239">
    <property type="component" value="Unassembled WGS sequence"/>
</dbReference>
<protein>
    <submittedName>
        <fullName evidence="1">Uncharacterized protein</fullName>
    </submittedName>
</protein>
<evidence type="ECO:0000313" key="1">
    <source>
        <dbReference type="EMBL" id="PZX20020.1"/>
    </source>
</evidence>
<organism evidence="1 2">
    <name type="scientific">Breznakibacter xylanolyticus</name>
    <dbReference type="NCBI Taxonomy" id="990"/>
    <lineage>
        <taxon>Bacteria</taxon>
        <taxon>Pseudomonadati</taxon>
        <taxon>Bacteroidota</taxon>
        <taxon>Bacteroidia</taxon>
        <taxon>Marinilabiliales</taxon>
        <taxon>Marinilabiliaceae</taxon>
        <taxon>Breznakibacter</taxon>
    </lineage>
</organism>
<dbReference type="RefSeq" id="WP_111444205.1">
    <property type="nucleotide sequence ID" value="NZ_QKZK01000003.1"/>
</dbReference>